<sequence length="30" mass="3767">MLRWLPNFSCPLLVRLCFWNLDDHYFLCHI</sequence>
<proteinExistence type="predicted"/>
<reference evidence="1" key="1">
    <citation type="submission" date="2014-09" db="EMBL/GenBank/DDBJ databases">
        <authorList>
            <person name="Magalhaes I.L.F."/>
            <person name="Oliveira U."/>
            <person name="Santos F.R."/>
            <person name="Vidigal T.H.D.A."/>
            <person name="Brescovit A.D."/>
            <person name="Santos A.J."/>
        </authorList>
    </citation>
    <scope>NUCLEOTIDE SEQUENCE</scope>
    <source>
        <tissue evidence="1">Shoot tissue taken approximately 20 cm above the soil surface</tissue>
    </source>
</reference>
<dbReference type="EMBL" id="GBRH01227135">
    <property type="protein sequence ID" value="JAD70760.1"/>
    <property type="molecule type" value="Transcribed_RNA"/>
</dbReference>
<reference evidence="1" key="2">
    <citation type="journal article" date="2015" name="Data Brief">
        <title>Shoot transcriptome of the giant reed, Arundo donax.</title>
        <authorList>
            <person name="Barrero R.A."/>
            <person name="Guerrero F.D."/>
            <person name="Moolhuijzen P."/>
            <person name="Goolsby J.A."/>
            <person name="Tidwell J."/>
            <person name="Bellgard S.E."/>
            <person name="Bellgard M.I."/>
        </authorList>
    </citation>
    <scope>NUCLEOTIDE SEQUENCE</scope>
    <source>
        <tissue evidence="1">Shoot tissue taken approximately 20 cm above the soil surface</tissue>
    </source>
</reference>
<name>A0A0A9CBI7_ARUDO</name>
<evidence type="ECO:0000313" key="1">
    <source>
        <dbReference type="EMBL" id="JAD70760.1"/>
    </source>
</evidence>
<dbReference type="AlphaFoldDB" id="A0A0A9CBI7"/>
<protein>
    <submittedName>
        <fullName evidence="1">Uncharacterized protein</fullName>
    </submittedName>
</protein>
<accession>A0A0A9CBI7</accession>
<organism evidence="1">
    <name type="scientific">Arundo donax</name>
    <name type="common">Giant reed</name>
    <name type="synonym">Donax arundinaceus</name>
    <dbReference type="NCBI Taxonomy" id="35708"/>
    <lineage>
        <taxon>Eukaryota</taxon>
        <taxon>Viridiplantae</taxon>
        <taxon>Streptophyta</taxon>
        <taxon>Embryophyta</taxon>
        <taxon>Tracheophyta</taxon>
        <taxon>Spermatophyta</taxon>
        <taxon>Magnoliopsida</taxon>
        <taxon>Liliopsida</taxon>
        <taxon>Poales</taxon>
        <taxon>Poaceae</taxon>
        <taxon>PACMAD clade</taxon>
        <taxon>Arundinoideae</taxon>
        <taxon>Arundineae</taxon>
        <taxon>Arundo</taxon>
    </lineage>
</organism>